<dbReference type="Pfam" id="PF13669">
    <property type="entry name" value="Glyoxalase_4"/>
    <property type="match status" value="1"/>
</dbReference>
<gene>
    <name evidence="3" type="ORF">SAMN04488567_3122</name>
</gene>
<sequence length="163" mass="17827">MDKKSDNPNVKGIKHMAFAVSDAAQALEAYARYLHVPSDTEIVHFPKSGNKVALFHLGGIEYQLCQSTEPDGRFASWIRERGAEGLHHICYEVDDIDAALAHAQAQGAALRECKACRKTGSHAHPEGWVAFLDNDAGGIEIEFMQVYTPAQLKAYEESGAEAV</sequence>
<dbReference type="InterPro" id="IPR029068">
    <property type="entry name" value="Glyas_Bleomycin-R_OHBP_Dase"/>
</dbReference>
<reference evidence="4" key="1">
    <citation type="submission" date="2016-10" db="EMBL/GenBank/DDBJ databases">
        <authorList>
            <person name="Varghese N."/>
            <person name="Submissions S."/>
        </authorList>
    </citation>
    <scope>NUCLEOTIDE SEQUENCE [LARGE SCALE GENOMIC DNA]</scope>
    <source>
        <strain evidence="4">DSM 21424</strain>
    </source>
</reference>
<accession>A0A1G7HEV3</accession>
<feature type="domain" description="VOC" evidence="2">
    <location>
        <begin position="12"/>
        <end position="146"/>
    </location>
</feature>
<dbReference type="InterPro" id="IPR051785">
    <property type="entry name" value="MMCE/EMCE_epimerase"/>
</dbReference>
<organism evidence="3 4">
    <name type="scientific">Limimaricola pyoseonensis</name>
    <dbReference type="NCBI Taxonomy" id="521013"/>
    <lineage>
        <taxon>Bacteria</taxon>
        <taxon>Pseudomonadati</taxon>
        <taxon>Pseudomonadota</taxon>
        <taxon>Alphaproteobacteria</taxon>
        <taxon>Rhodobacterales</taxon>
        <taxon>Paracoccaceae</taxon>
        <taxon>Limimaricola</taxon>
    </lineage>
</organism>
<dbReference type="OrthoDB" id="7947929at2"/>
<dbReference type="PROSITE" id="PS51819">
    <property type="entry name" value="VOC"/>
    <property type="match status" value="1"/>
</dbReference>
<name>A0A1G7HEV3_9RHOB</name>
<protein>
    <submittedName>
        <fullName evidence="3">Methylmalonyl-CoA/ethylmalonyl-CoA epimerase</fullName>
    </submittedName>
</protein>
<dbReference type="AlphaFoldDB" id="A0A1G7HEV3"/>
<dbReference type="RefSeq" id="WP_090113519.1">
    <property type="nucleotide sequence ID" value="NZ_FNAT01000006.1"/>
</dbReference>
<dbReference type="PANTHER" id="PTHR43048">
    <property type="entry name" value="METHYLMALONYL-COA EPIMERASE"/>
    <property type="match status" value="1"/>
</dbReference>
<dbReference type="InterPro" id="IPR037523">
    <property type="entry name" value="VOC_core"/>
</dbReference>
<evidence type="ECO:0000256" key="1">
    <source>
        <dbReference type="ARBA" id="ARBA00022723"/>
    </source>
</evidence>
<evidence type="ECO:0000313" key="4">
    <source>
        <dbReference type="Proteomes" id="UP000198922"/>
    </source>
</evidence>
<evidence type="ECO:0000313" key="3">
    <source>
        <dbReference type="EMBL" id="SDE98908.1"/>
    </source>
</evidence>
<dbReference type="GO" id="GO:0004493">
    <property type="term" value="F:methylmalonyl-CoA epimerase activity"/>
    <property type="evidence" value="ECO:0007669"/>
    <property type="project" value="TreeGrafter"/>
</dbReference>
<keyword evidence="4" id="KW-1185">Reference proteome</keyword>
<dbReference type="GO" id="GO:0046491">
    <property type="term" value="P:L-methylmalonyl-CoA metabolic process"/>
    <property type="evidence" value="ECO:0007669"/>
    <property type="project" value="TreeGrafter"/>
</dbReference>
<keyword evidence="1" id="KW-0479">Metal-binding</keyword>
<dbReference type="PANTHER" id="PTHR43048:SF3">
    <property type="entry name" value="METHYLMALONYL-COA EPIMERASE, MITOCHONDRIAL"/>
    <property type="match status" value="1"/>
</dbReference>
<dbReference type="SUPFAM" id="SSF54593">
    <property type="entry name" value="Glyoxalase/Bleomycin resistance protein/Dihydroxybiphenyl dioxygenase"/>
    <property type="match status" value="1"/>
</dbReference>
<dbReference type="EMBL" id="FNAT01000006">
    <property type="protein sequence ID" value="SDE98908.1"/>
    <property type="molecule type" value="Genomic_DNA"/>
</dbReference>
<dbReference type="Gene3D" id="3.10.180.10">
    <property type="entry name" value="2,3-Dihydroxybiphenyl 1,2-Dioxygenase, domain 1"/>
    <property type="match status" value="1"/>
</dbReference>
<proteinExistence type="predicted"/>
<evidence type="ECO:0000259" key="2">
    <source>
        <dbReference type="PROSITE" id="PS51819"/>
    </source>
</evidence>
<dbReference type="GO" id="GO:0046872">
    <property type="term" value="F:metal ion binding"/>
    <property type="evidence" value="ECO:0007669"/>
    <property type="project" value="UniProtKB-KW"/>
</dbReference>
<dbReference type="STRING" id="521013.SAMN04488567_3122"/>
<dbReference type="Proteomes" id="UP000198922">
    <property type="component" value="Unassembled WGS sequence"/>
</dbReference>